<feature type="compositionally biased region" description="Polar residues" evidence="1">
    <location>
        <begin position="340"/>
        <end position="352"/>
    </location>
</feature>
<comment type="caution">
    <text evidence="3">The sequence shown here is derived from an EMBL/GenBank/DDBJ whole genome shotgun (WGS) entry which is preliminary data.</text>
</comment>
<reference evidence="3 4" key="1">
    <citation type="submission" date="2020-08" db="EMBL/GenBank/DDBJ databases">
        <title>Sequencing the genomes of 1000 actinobacteria strains.</title>
        <authorList>
            <person name="Klenk H.-P."/>
        </authorList>
    </citation>
    <scope>NUCLEOTIDE SEQUENCE [LARGE SCALE GENOMIC DNA]</scope>
    <source>
        <strain evidence="3 4">DSM 43851</strain>
    </source>
</reference>
<accession>A0A7W9KDN4</accession>
<dbReference type="AlphaFoldDB" id="A0A7W9KDN4"/>
<keyword evidence="4" id="KW-1185">Reference proteome</keyword>
<feature type="region of interest" description="Disordered" evidence="1">
    <location>
        <begin position="337"/>
        <end position="367"/>
    </location>
</feature>
<dbReference type="RefSeq" id="WP_221337929.1">
    <property type="nucleotide sequence ID" value="NZ_BAAAWY010000042.1"/>
</dbReference>
<gene>
    <name evidence="3" type="ORF">BJ998_001807</name>
</gene>
<organism evidence="3 4">
    <name type="scientific">Kutzneria kofuensis</name>
    <dbReference type="NCBI Taxonomy" id="103725"/>
    <lineage>
        <taxon>Bacteria</taxon>
        <taxon>Bacillati</taxon>
        <taxon>Actinomycetota</taxon>
        <taxon>Actinomycetes</taxon>
        <taxon>Pseudonocardiales</taxon>
        <taxon>Pseudonocardiaceae</taxon>
        <taxon>Kutzneria</taxon>
    </lineage>
</organism>
<dbReference type="Proteomes" id="UP000585638">
    <property type="component" value="Unassembled WGS sequence"/>
</dbReference>
<protein>
    <submittedName>
        <fullName evidence="3">Thiopeptide-type bacteriocin biosynthesis protein</fullName>
    </submittedName>
</protein>
<sequence>MSTHRLTPRTAGARGDDAPEHSGTERAILQVLGGASLNEAAAAEQVGQEDLVEAVEVYRQAGWQALERQQASGWWQVYIQFADWTTSEQVAADTIVPLLSQAEENGLVTNWWFMRKHPCWRLRLHPGADGQAMRAQLAVAFDQAAADGRIARWWPGIYEAETAAFGGEEGMATAHGLFCEDSRAVMRLICDGDVGLGRRELSVLLCGTLMRAAGLEWYEQGDTWHRVAQERPLPEDVPLAKLTTMASELKRVLVADTKPDGPLLSADGPLASATAWADAFRQAGHALGEAARAGTLTRGLRDVLSYAVIFHWNRLGLPARTQSILAWTARTATLDLPARTASNQPTERQSPETARAATSASRTAEDPQERFLARFPLVPQRRFRCPDLETNVRNVRECANSCREPVTAEERINRACTVWNLSALIAADCGLPDLAVDLCHQQFQIFRAASPISGVAAIPSLQPLVNLARLTRRAGDPEGAYRELEAINRAVRGGGKVMIHGEPIDFNGLITDCPSTVDRWLRDVMRDDGTRALAAAGQWANAATHAEKYDEADTQLREARQTRIIAHLTSGQTGTALDMIDNTLASEDWEHAVASCLRGYVLLQNQSLGPTEVIDLLNTVRRACEATDRPTTLFRARLRLAAVDLALAAGFQARVLCTELVEDAERSADAFVAREVLTHAECRAWAMPVQQTGLHALVEQAGLGAGHIPWPVLAELMASIEIAKSVLTETLSTMTSGEVGGEKDSAARADAVLRLR</sequence>
<feature type="region of interest" description="Disordered" evidence="1">
    <location>
        <begin position="1"/>
        <end position="22"/>
    </location>
</feature>
<evidence type="ECO:0000313" key="4">
    <source>
        <dbReference type="Proteomes" id="UP000585638"/>
    </source>
</evidence>
<dbReference type="EMBL" id="JACHIR010000001">
    <property type="protein sequence ID" value="MBB5890611.1"/>
    <property type="molecule type" value="Genomic_DNA"/>
</dbReference>
<evidence type="ECO:0000313" key="3">
    <source>
        <dbReference type="EMBL" id="MBB5890611.1"/>
    </source>
</evidence>
<feature type="domain" description="Thiopeptide-type bacteriocin biosynthesis" evidence="2">
    <location>
        <begin position="74"/>
        <end position="330"/>
    </location>
</feature>
<feature type="compositionally biased region" description="Low complexity" evidence="1">
    <location>
        <begin position="353"/>
        <end position="362"/>
    </location>
</feature>
<dbReference type="Pfam" id="PF14028">
    <property type="entry name" value="Lant_dehydr_C"/>
    <property type="match status" value="1"/>
</dbReference>
<dbReference type="InterPro" id="IPR023809">
    <property type="entry name" value="Thiopep_bacteriocin_synth_dom"/>
</dbReference>
<dbReference type="NCBIfam" id="TIGR03891">
    <property type="entry name" value="thiopep_ocin"/>
    <property type="match status" value="1"/>
</dbReference>
<name>A0A7W9KDN4_9PSEU</name>
<evidence type="ECO:0000259" key="2">
    <source>
        <dbReference type="Pfam" id="PF14028"/>
    </source>
</evidence>
<proteinExistence type="predicted"/>
<evidence type="ECO:0000256" key="1">
    <source>
        <dbReference type="SAM" id="MobiDB-lite"/>
    </source>
</evidence>